<proteinExistence type="predicted"/>
<evidence type="ECO:0000313" key="2">
    <source>
        <dbReference type="EMBL" id="ASJ16877.1"/>
    </source>
</evidence>
<reference evidence="3" key="2">
    <citation type="submission" date="2016-01" db="EMBL/GenBank/DDBJ databases">
        <authorList>
            <person name="Oliw E.H."/>
        </authorList>
    </citation>
    <scope>NUCLEOTIDE SEQUENCE</scope>
    <source>
        <strain evidence="3">1</strain>
    </source>
</reference>
<dbReference type="InterPro" id="IPR007166">
    <property type="entry name" value="Class3_signal_pept_motif"/>
</dbReference>
<keyword evidence="1" id="KW-0812">Transmembrane</keyword>
<evidence type="ECO:0000256" key="1">
    <source>
        <dbReference type="SAM" id="Phobius"/>
    </source>
</evidence>
<dbReference type="EMBL" id="CP015193">
    <property type="protein sequence ID" value="ASJ16877.1"/>
    <property type="molecule type" value="Genomic_DNA"/>
</dbReference>
<name>A0A160VTA7_9EURY</name>
<keyword evidence="1" id="KW-0472">Membrane</keyword>
<gene>
    <name evidence="2" type="ORF">A3L04_07215</name>
    <name evidence="3" type="ORF">CHITON_1578</name>
</gene>
<evidence type="ECO:0000313" key="3">
    <source>
        <dbReference type="EMBL" id="CUX78357.1"/>
    </source>
</evidence>
<evidence type="ECO:0000313" key="5">
    <source>
        <dbReference type="Proteomes" id="UP000250189"/>
    </source>
</evidence>
<evidence type="ECO:0000313" key="4">
    <source>
        <dbReference type="Proteomes" id="UP000093069"/>
    </source>
</evidence>
<evidence type="ECO:0008006" key="6">
    <source>
        <dbReference type="Google" id="ProtNLM"/>
    </source>
</evidence>
<feature type="transmembrane region" description="Helical" evidence="1">
    <location>
        <begin position="6"/>
        <end position="25"/>
    </location>
</feature>
<dbReference type="OrthoDB" id="85852at2157"/>
<dbReference type="AlphaFoldDB" id="A0A160VTA7"/>
<dbReference type="STRING" id="54262.CHITON_1578"/>
<keyword evidence="1" id="KW-1133">Transmembrane helix</keyword>
<sequence>MKKGQISLEFMFLFMIFVLMLVYSLKLTAFTSQSSQDILATQIGIEAKGLASMISNGISQVYAQGPGAKVTVYYRAAYLRDVQYVARAFNLDDPIIAISYSNGTYVMLLNGTGASFINFSGPYKNIFWANSIYRKDFLTNTTVFLGSSVPNVNFNGTIINLACLKISPSSLPKILKIVVEWDPNTGDVWIYNATSGEILIKINPGG</sequence>
<dbReference type="KEGG" id="tch:CHITON_1578"/>
<protein>
    <recommendedName>
        <fullName evidence="6">Class III signal peptide-containing protein</fullName>
    </recommendedName>
</protein>
<dbReference type="EMBL" id="LN999010">
    <property type="protein sequence ID" value="CUX78357.1"/>
    <property type="molecule type" value="Genomic_DNA"/>
</dbReference>
<dbReference type="GeneID" id="33322355"/>
<reference evidence="4" key="1">
    <citation type="submission" date="2016-01" db="EMBL/GenBank/DDBJ databases">
        <authorList>
            <person name="Vorgias C.E."/>
        </authorList>
    </citation>
    <scope>NUCLEOTIDE SEQUENCE [LARGE SCALE GENOMIC DNA]</scope>
</reference>
<dbReference type="Proteomes" id="UP000250189">
    <property type="component" value="Chromosome"/>
</dbReference>
<keyword evidence="5" id="KW-1185">Reference proteome</keyword>
<dbReference type="RefSeq" id="WP_068578324.1">
    <property type="nucleotide sequence ID" value="NZ_CP015193.1"/>
</dbReference>
<reference evidence="2 5" key="3">
    <citation type="submission" date="2016-04" db="EMBL/GenBank/DDBJ databases">
        <title>Complete genome sequence of Thermococcus chitonophagus type strain GC74.</title>
        <authorList>
            <person name="Oger P.M."/>
        </authorList>
    </citation>
    <scope>NUCLEOTIDE SEQUENCE [LARGE SCALE GENOMIC DNA]</scope>
    <source>
        <strain evidence="2 5">GC74</strain>
    </source>
</reference>
<organism evidence="3 4">
    <name type="scientific">Thermococcus chitonophagus</name>
    <dbReference type="NCBI Taxonomy" id="54262"/>
    <lineage>
        <taxon>Archaea</taxon>
        <taxon>Methanobacteriati</taxon>
        <taxon>Methanobacteriota</taxon>
        <taxon>Thermococci</taxon>
        <taxon>Thermococcales</taxon>
        <taxon>Thermococcaceae</taxon>
        <taxon>Thermococcus</taxon>
    </lineage>
</organism>
<dbReference type="Pfam" id="PF04021">
    <property type="entry name" value="Class_IIIsignal"/>
    <property type="match status" value="1"/>
</dbReference>
<accession>A0A160VTA7</accession>
<dbReference type="Proteomes" id="UP000093069">
    <property type="component" value="Chromosome I"/>
</dbReference>